<protein>
    <submittedName>
        <fullName evidence="1">Uncharacterized protein</fullName>
    </submittedName>
</protein>
<name>A0A164HKX6_9CRUS</name>
<evidence type="ECO:0000313" key="1">
    <source>
        <dbReference type="EMBL" id="KZS00349.1"/>
    </source>
</evidence>
<feature type="non-terminal residue" evidence="1">
    <location>
        <position position="1"/>
    </location>
</feature>
<proteinExistence type="predicted"/>
<dbReference type="Proteomes" id="UP000076858">
    <property type="component" value="Unassembled WGS sequence"/>
</dbReference>
<organism evidence="1 2">
    <name type="scientific">Daphnia magna</name>
    <dbReference type="NCBI Taxonomy" id="35525"/>
    <lineage>
        <taxon>Eukaryota</taxon>
        <taxon>Metazoa</taxon>
        <taxon>Ecdysozoa</taxon>
        <taxon>Arthropoda</taxon>
        <taxon>Crustacea</taxon>
        <taxon>Branchiopoda</taxon>
        <taxon>Diplostraca</taxon>
        <taxon>Cladocera</taxon>
        <taxon>Anomopoda</taxon>
        <taxon>Daphniidae</taxon>
        <taxon>Daphnia</taxon>
    </lineage>
</organism>
<sequence>KQHKKKQKTTDYGTNLLIWQVAPVHPGGQEQLNDALMATVQVPPWRQGAVAQTLSTTSQLVPEKPSGHLHRYSSGFVFSHVPPLWHGSRVPQ</sequence>
<keyword evidence="2" id="KW-1185">Reference proteome</keyword>
<gene>
    <name evidence="1" type="ORF">APZ42_003368</name>
</gene>
<accession>A0A164HKX6</accession>
<reference evidence="1 2" key="1">
    <citation type="submission" date="2016-03" db="EMBL/GenBank/DDBJ databases">
        <title>EvidentialGene: Evidence-directed Construction of Genes on Genomes.</title>
        <authorList>
            <person name="Gilbert D.G."/>
            <person name="Choi J.-H."/>
            <person name="Mockaitis K."/>
            <person name="Colbourne J."/>
            <person name="Pfrender M."/>
        </authorList>
    </citation>
    <scope>NUCLEOTIDE SEQUENCE [LARGE SCALE GENOMIC DNA]</scope>
    <source>
        <strain evidence="1 2">Xinb3</strain>
        <tissue evidence="1">Complete organism</tissue>
    </source>
</reference>
<evidence type="ECO:0000313" key="2">
    <source>
        <dbReference type="Proteomes" id="UP000076858"/>
    </source>
</evidence>
<dbReference type="EMBL" id="LRGB01010506">
    <property type="protein sequence ID" value="KZS00349.1"/>
    <property type="molecule type" value="Genomic_DNA"/>
</dbReference>
<comment type="caution">
    <text evidence="1">The sequence shown here is derived from an EMBL/GenBank/DDBJ whole genome shotgun (WGS) entry which is preliminary data.</text>
</comment>
<dbReference type="AlphaFoldDB" id="A0A164HKX6"/>